<name>A0A645HQD5_9ZZZZ</name>
<protein>
    <submittedName>
        <fullName evidence="1">Uncharacterized protein</fullName>
    </submittedName>
</protein>
<reference evidence="1" key="1">
    <citation type="submission" date="2019-08" db="EMBL/GenBank/DDBJ databases">
        <authorList>
            <person name="Kucharzyk K."/>
            <person name="Murdoch R.W."/>
            <person name="Higgins S."/>
            <person name="Loffler F."/>
        </authorList>
    </citation>
    <scope>NUCLEOTIDE SEQUENCE</scope>
</reference>
<sequence>MEKAEKKVTSAKVTEYEPDLSWNLWKVPPKGKDPGVPLEPEKRVKVEITWPDLETYELLIGHESTFASFHALTRRCATKISNFEVSGSAIATGAELVAVRVGRVNKVRELSLNIGSFIFKESLLDEEEEKN</sequence>
<gene>
    <name evidence="1" type="ORF">SDC9_188813</name>
</gene>
<dbReference type="AlphaFoldDB" id="A0A645HQD5"/>
<comment type="caution">
    <text evidence="1">The sequence shown here is derived from an EMBL/GenBank/DDBJ whole genome shotgun (WGS) entry which is preliminary data.</text>
</comment>
<accession>A0A645HQD5</accession>
<dbReference type="EMBL" id="VSSQ01098210">
    <property type="protein sequence ID" value="MPN41271.1"/>
    <property type="molecule type" value="Genomic_DNA"/>
</dbReference>
<organism evidence="1">
    <name type="scientific">bioreactor metagenome</name>
    <dbReference type="NCBI Taxonomy" id="1076179"/>
    <lineage>
        <taxon>unclassified sequences</taxon>
        <taxon>metagenomes</taxon>
        <taxon>ecological metagenomes</taxon>
    </lineage>
</organism>
<proteinExistence type="predicted"/>
<evidence type="ECO:0000313" key="1">
    <source>
        <dbReference type="EMBL" id="MPN41271.1"/>
    </source>
</evidence>